<evidence type="ECO:0000259" key="7">
    <source>
        <dbReference type="Pfam" id="PF02525"/>
    </source>
</evidence>
<evidence type="ECO:0000256" key="1">
    <source>
        <dbReference type="ARBA" id="ARBA00022630"/>
    </source>
</evidence>
<comment type="subunit">
    <text evidence="6">Homodimer.</text>
</comment>
<dbReference type="OrthoDB" id="9787136at2"/>
<feature type="binding site" evidence="6">
    <location>
        <begin position="97"/>
        <end position="100"/>
    </location>
    <ligand>
        <name>FMN</name>
        <dbReference type="ChEBI" id="CHEBI:58210"/>
    </ligand>
</feature>
<dbReference type="PANTHER" id="PTHR43741">
    <property type="entry name" value="FMN-DEPENDENT NADH-AZOREDUCTASE 1"/>
    <property type="match status" value="1"/>
</dbReference>
<dbReference type="Proteomes" id="UP000188543">
    <property type="component" value="Unassembled WGS sequence"/>
</dbReference>
<dbReference type="Pfam" id="PF02525">
    <property type="entry name" value="Flavodoxin_2"/>
    <property type="match status" value="1"/>
</dbReference>
<comment type="caution">
    <text evidence="8">The sequence shown here is derived from an EMBL/GenBank/DDBJ whole genome shotgun (WGS) entry which is preliminary data.</text>
</comment>
<feature type="binding site" evidence="6">
    <location>
        <position position="9"/>
    </location>
    <ligand>
        <name>FMN</name>
        <dbReference type="ChEBI" id="CHEBI:58210"/>
    </ligand>
</feature>
<accession>A0A1V2VXH3</accession>
<dbReference type="EC" id="1.7.1.17" evidence="6"/>
<feature type="domain" description="Flavodoxin-like fold" evidence="7">
    <location>
        <begin position="1"/>
        <end position="202"/>
    </location>
</feature>
<dbReference type="InterPro" id="IPR023048">
    <property type="entry name" value="NADH:quinone_OxRdtase_FMN_depd"/>
</dbReference>
<dbReference type="InterPro" id="IPR050104">
    <property type="entry name" value="FMN-dep_NADH:Q_OxRdtase_AzoR1"/>
</dbReference>
<feature type="binding site" evidence="6">
    <location>
        <begin position="15"/>
        <end position="17"/>
    </location>
    <ligand>
        <name>FMN</name>
        <dbReference type="ChEBI" id="CHEBI:58210"/>
    </ligand>
</feature>
<dbReference type="Gene3D" id="3.40.50.360">
    <property type="match status" value="1"/>
</dbReference>
<evidence type="ECO:0000256" key="2">
    <source>
        <dbReference type="ARBA" id="ARBA00022643"/>
    </source>
</evidence>
<comment type="caution">
    <text evidence="6">Lacks conserved residue(s) required for the propagation of feature annotation.</text>
</comment>
<dbReference type="HAMAP" id="MF_01216">
    <property type="entry name" value="Azoreductase_type1"/>
    <property type="match status" value="1"/>
</dbReference>
<proteinExistence type="inferred from homology"/>
<sequence length="208" mass="23132">MRLLNIMSSPRGAKSASIAVANAFIDAYRQTGATLDVDTLNVWEEDLPDFDGDAIGAKYKGVANVPMDEAEQSIWRRIQSLVKRFQEADRIVVGVPMWNFGYPYKLKQLIDLVSQRNMLFTFDGTAYGPLLEIPRALAIHVRGQGEAAGAGRAGHPGFGHQADYIEFWLKFIGVDEVRSLTVEHTWHARAHESIERAQARAVAMAADF</sequence>
<dbReference type="GO" id="GO:0016655">
    <property type="term" value="F:oxidoreductase activity, acting on NAD(P)H, quinone or similar compound as acceptor"/>
    <property type="evidence" value="ECO:0007669"/>
    <property type="project" value="InterPro"/>
</dbReference>
<comment type="function">
    <text evidence="6">Also exhibits azoreductase activity. Catalyzes the reductive cleavage of the azo bond in aromatic azo compounds to the corresponding amines.</text>
</comment>
<dbReference type="AlphaFoldDB" id="A0A1V2VXH3"/>
<protein>
    <recommendedName>
        <fullName evidence="6">FMN dependent NADH:quinone oxidoreductase</fullName>
        <ecNumber evidence="6">1.6.5.-</ecNumber>
    </recommendedName>
    <alternativeName>
        <fullName evidence="6">Azo-dye reductase</fullName>
    </alternativeName>
    <alternativeName>
        <fullName evidence="6">FMN-dependent NADH-azo compound oxidoreductase</fullName>
    </alternativeName>
    <alternativeName>
        <fullName evidence="6">FMN-dependent NADH-azoreductase</fullName>
        <ecNumber evidence="6">1.7.1.17</ecNumber>
    </alternativeName>
</protein>
<dbReference type="InterPro" id="IPR003680">
    <property type="entry name" value="Flavodoxin_fold"/>
</dbReference>
<dbReference type="GO" id="GO:0009055">
    <property type="term" value="F:electron transfer activity"/>
    <property type="evidence" value="ECO:0007669"/>
    <property type="project" value="UniProtKB-UniRule"/>
</dbReference>
<evidence type="ECO:0000313" key="9">
    <source>
        <dbReference type="Proteomes" id="UP000188543"/>
    </source>
</evidence>
<dbReference type="EMBL" id="MUTJ01000086">
    <property type="protein sequence ID" value="ONU79168.1"/>
    <property type="molecule type" value="Genomic_DNA"/>
</dbReference>
<dbReference type="RefSeq" id="WP_077021264.1">
    <property type="nucleotide sequence ID" value="NZ_CADETK010000002.1"/>
</dbReference>
<gene>
    <name evidence="6" type="primary">azoR</name>
    <name evidence="8" type="ORF">A8E72_28135</name>
</gene>
<dbReference type="InterPro" id="IPR029039">
    <property type="entry name" value="Flavoprotein-like_sf"/>
</dbReference>
<evidence type="ECO:0000256" key="3">
    <source>
        <dbReference type="ARBA" id="ARBA00023002"/>
    </source>
</evidence>
<comment type="function">
    <text evidence="6">Quinone reductase that provides resistance to thiol-specific stress caused by electrophilic quinones.</text>
</comment>
<dbReference type="EC" id="1.6.5.-" evidence="6"/>
<name>A0A1V2VXH3_9BURK</name>
<evidence type="ECO:0000256" key="4">
    <source>
        <dbReference type="ARBA" id="ARBA00023027"/>
    </source>
</evidence>
<comment type="catalytic activity">
    <reaction evidence="5">
        <text>N,N-dimethyl-1,4-phenylenediamine + anthranilate + 2 NAD(+) = 2-(4-dimethylaminophenyl)diazenylbenzoate + 2 NADH + 2 H(+)</text>
        <dbReference type="Rhea" id="RHEA:55872"/>
        <dbReference type="ChEBI" id="CHEBI:15378"/>
        <dbReference type="ChEBI" id="CHEBI:15783"/>
        <dbReference type="ChEBI" id="CHEBI:16567"/>
        <dbReference type="ChEBI" id="CHEBI:57540"/>
        <dbReference type="ChEBI" id="CHEBI:57945"/>
        <dbReference type="ChEBI" id="CHEBI:71579"/>
        <dbReference type="EC" id="1.7.1.17"/>
    </reaction>
    <physiologicalReaction direction="right-to-left" evidence="5">
        <dbReference type="Rhea" id="RHEA:55874"/>
    </physiologicalReaction>
</comment>
<dbReference type="SUPFAM" id="SSF52218">
    <property type="entry name" value="Flavoproteins"/>
    <property type="match status" value="1"/>
</dbReference>
<comment type="similarity">
    <text evidence="6">Belongs to the azoreductase type 1 family.</text>
</comment>
<dbReference type="GO" id="GO:0010181">
    <property type="term" value="F:FMN binding"/>
    <property type="evidence" value="ECO:0007669"/>
    <property type="project" value="UniProtKB-UniRule"/>
</dbReference>
<dbReference type="PANTHER" id="PTHR43741:SF4">
    <property type="entry name" value="FMN-DEPENDENT NADH:QUINONE OXIDOREDUCTASE"/>
    <property type="match status" value="1"/>
</dbReference>
<organism evidence="8 9">
    <name type="scientific">Burkholderia cenocepacia</name>
    <dbReference type="NCBI Taxonomy" id="95486"/>
    <lineage>
        <taxon>Bacteria</taxon>
        <taxon>Pseudomonadati</taxon>
        <taxon>Pseudomonadota</taxon>
        <taxon>Betaproteobacteria</taxon>
        <taxon>Burkholderiales</taxon>
        <taxon>Burkholderiaceae</taxon>
        <taxon>Burkholderia</taxon>
        <taxon>Burkholderia cepacia complex</taxon>
    </lineage>
</organism>
<comment type="catalytic activity">
    <reaction evidence="6">
        <text>2 a quinone + NADH + H(+) = 2 a 1,4-benzosemiquinone + NAD(+)</text>
        <dbReference type="Rhea" id="RHEA:65952"/>
        <dbReference type="ChEBI" id="CHEBI:15378"/>
        <dbReference type="ChEBI" id="CHEBI:57540"/>
        <dbReference type="ChEBI" id="CHEBI:57945"/>
        <dbReference type="ChEBI" id="CHEBI:132124"/>
        <dbReference type="ChEBI" id="CHEBI:134225"/>
    </reaction>
</comment>
<evidence type="ECO:0000256" key="5">
    <source>
        <dbReference type="ARBA" id="ARBA00048542"/>
    </source>
</evidence>
<evidence type="ECO:0000313" key="8">
    <source>
        <dbReference type="EMBL" id="ONU79168.1"/>
    </source>
</evidence>
<keyword evidence="3 6" id="KW-0560">Oxidoreductase</keyword>
<reference evidence="8 9" key="1">
    <citation type="submission" date="2016-08" db="EMBL/GenBank/DDBJ databases">
        <authorList>
            <person name="Seilhamer J.J."/>
        </authorList>
    </citation>
    <scope>NUCLEOTIDE SEQUENCE [LARGE SCALE GENOMIC DNA]</scope>
    <source>
        <strain evidence="8 9">VC14762</strain>
    </source>
</reference>
<keyword evidence="4 6" id="KW-0520">NAD</keyword>
<keyword evidence="1 6" id="KW-0285">Flavoprotein</keyword>
<dbReference type="GO" id="GO:0016652">
    <property type="term" value="F:oxidoreductase activity, acting on NAD(P)H as acceptor"/>
    <property type="evidence" value="ECO:0007669"/>
    <property type="project" value="UniProtKB-UniRule"/>
</dbReference>
<evidence type="ECO:0000256" key="6">
    <source>
        <dbReference type="HAMAP-Rule" id="MF_01216"/>
    </source>
</evidence>
<keyword evidence="2 6" id="KW-0288">FMN</keyword>
<comment type="cofactor">
    <cofactor evidence="6">
        <name>FMN</name>
        <dbReference type="ChEBI" id="CHEBI:58210"/>
    </cofactor>
    <text evidence="6">Binds 1 FMN per subunit.</text>
</comment>